<reference evidence="2" key="1">
    <citation type="submission" date="2020-02" db="EMBL/GenBank/DDBJ databases">
        <authorList>
            <person name="Meier V. D."/>
        </authorList>
    </citation>
    <scope>NUCLEOTIDE SEQUENCE</scope>
    <source>
        <strain evidence="2">AVDCRST_MAG36</strain>
    </source>
</reference>
<organism evidence="2">
    <name type="scientific">uncultured Nocardioidaceae bacterium</name>
    <dbReference type="NCBI Taxonomy" id="253824"/>
    <lineage>
        <taxon>Bacteria</taxon>
        <taxon>Bacillati</taxon>
        <taxon>Actinomycetota</taxon>
        <taxon>Actinomycetes</taxon>
        <taxon>Propionibacteriales</taxon>
        <taxon>Nocardioidaceae</taxon>
        <taxon>environmental samples</taxon>
    </lineage>
</organism>
<name>A0A6J4M8Y5_9ACTN</name>
<sequence length="49" mass="5383">VLDRPRGTVRHAGAAGRVRDRPRRTIRPVRPLAPPTAYAGHGSCRWGVL</sequence>
<protein>
    <submittedName>
        <fullName evidence="2">Uncharacterized protein</fullName>
    </submittedName>
</protein>
<dbReference type="EMBL" id="CADCUH010000139">
    <property type="protein sequence ID" value="CAA9352822.1"/>
    <property type="molecule type" value="Genomic_DNA"/>
</dbReference>
<evidence type="ECO:0000313" key="2">
    <source>
        <dbReference type="EMBL" id="CAA9352822.1"/>
    </source>
</evidence>
<feature type="non-terminal residue" evidence="2">
    <location>
        <position position="1"/>
    </location>
</feature>
<evidence type="ECO:0000256" key="1">
    <source>
        <dbReference type="SAM" id="MobiDB-lite"/>
    </source>
</evidence>
<dbReference type="AlphaFoldDB" id="A0A6J4M8Y5"/>
<accession>A0A6J4M8Y5</accession>
<feature type="region of interest" description="Disordered" evidence="1">
    <location>
        <begin position="1"/>
        <end position="42"/>
    </location>
</feature>
<gene>
    <name evidence="2" type="ORF">AVDCRST_MAG36-2095</name>
</gene>
<proteinExistence type="predicted"/>
<feature type="non-terminal residue" evidence="2">
    <location>
        <position position="49"/>
    </location>
</feature>